<organism evidence="1 2">
    <name type="scientific">Paenibacillus donghaensis</name>
    <dbReference type="NCBI Taxonomy" id="414771"/>
    <lineage>
        <taxon>Bacteria</taxon>
        <taxon>Bacillati</taxon>
        <taxon>Bacillota</taxon>
        <taxon>Bacilli</taxon>
        <taxon>Bacillales</taxon>
        <taxon>Paenibacillaceae</taxon>
        <taxon>Paenibacillus</taxon>
    </lineage>
</organism>
<accession>A0A2Z2K4S2</accession>
<reference evidence="1 2" key="1">
    <citation type="submission" date="2017-06" db="EMBL/GenBank/DDBJ databases">
        <title>Complete genome sequence of Paenibacillus donghaensis KCTC 13049T isolated from East Sea sediment, South Korea.</title>
        <authorList>
            <person name="Jung B.K."/>
            <person name="Hong S.-J."/>
            <person name="Shin J.-H."/>
        </authorList>
    </citation>
    <scope>NUCLEOTIDE SEQUENCE [LARGE SCALE GENOMIC DNA]</scope>
    <source>
        <strain evidence="1 2">KCTC 13049</strain>
    </source>
</reference>
<sequence length="84" mass="9948">MHKCDCKVYMRKFSDIRIEVITVTEKAESKKEPTEVEKLVKEKISLAKKLGLMEQGTKPNEGYEETDEYKRINEIDLKLWELIK</sequence>
<name>A0A2Z2K4S2_9BACL</name>
<dbReference type="AlphaFoldDB" id="A0A2Z2K4S2"/>
<keyword evidence="2" id="KW-1185">Reference proteome</keyword>
<dbReference type="KEGG" id="pdh:B9T62_09205"/>
<protein>
    <submittedName>
        <fullName evidence="1">Uncharacterized protein</fullName>
    </submittedName>
</protein>
<dbReference type="Proteomes" id="UP000249890">
    <property type="component" value="Chromosome"/>
</dbReference>
<proteinExistence type="predicted"/>
<evidence type="ECO:0000313" key="2">
    <source>
        <dbReference type="Proteomes" id="UP000249890"/>
    </source>
</evidence>
<evidence type="ECO:0000313" key="1">
    <source>
        <dbReference type="EMBL" id="ASA20946.1"/>
    </source>
</evidence>
<dbReference type="EMBL" id="CP021780">
    <property type="protein sequence ID" value="ASA20946.1"/>
    <property type="molecule type" value="Genomic_DNA"/>
</dbReference>
<gene>
    <name evidence="1" type="ORF">B9T62_09205</name>
</gene>